<proteinExistence type="predicted"/>
<name>A0A0B1T7H7_OESDE</name>
<keyword evidence="2" id="KW-1185">Reference proteome</keyword>
<organism evidence="1 2">
    <name type="scientific">Oesophagostomum dentatum</name>
    <name type="common">Nodular worm</name>
    <dbReference type="NCBI Taxonomy" id="61180"/>
    <lineage>
        <taxon>Eukaryota</taxon>
        <taxon>Metazoa</taxon>
        <taxon>Ecdysozoa</taxon>
        <taxon>Nematoda</taxon>
        <taxon>Chromadorea</taxon>
        <taxon>Rhabditida</taxon>
        <taxon>Rhabditina</taxon>
        <taxon>Rhabditomorpha</taxon>
        <taxon>Strongyloidea</taxon>
        <taxon>Strongylidae</taxon>
        <taxon>Oesophagostomum</taxon>
    </lineage>
</organism>
<evidence type="ECO:0000313" key="2">
    <source>
        <dbReference type="Proteomes" id="UP000053660"/>
    </source>
</evidence>
<reference evidence="1 2" key="1">
    <citation type="submission" date="2014-03" db="EMBL/GenBank/DDBJ databases">
        <title>Draft genome of the hookworm Oesophagostomum dentatum.</title>
        <authorList>
            <person name="Mitreva M."/>
        </authorList>
    </citation>
    <scope>NUCLEOTIDE SEQUENCE [LARGE SCALE GENOMIC DNA]</scope>
    <source>
        <strain evidence="1 2">OD-Hann</strain>
    </source>
</reference>
<dbReference type="Proteomes" id="UP000053660">
    <property type="component" value="Unassembled WGS sequence"/>
</dbReference>
<dbReference type="AlphaFoldDB" id="A0A0B1T7H7"/>
<evidence type="ECO:0000313" key="1">
    <source>
        <dbReference type="EMBL" id="KHJ91747.1"/>
    </source>
</evidence>
<gene>
    <name evidence="1" type="ORF">OESDEN_08379</name>
</gene>
<dbReference type="EMBL" id="KN551841">
    <property type="protein sequence ID" value="KHJ91747.1"/>
    <property type="molecule type" value="Genomic_DNA"/>
</dbReference>
<protein>
    <submittedName>
        <fullName evidence="1">Uncharacterized protein</fullName>
    </submittedName>
</protein>
<sequence>MLTRVARELYKICFYTNSFKMTLVKATFEAKNGLYQRAFSLLLVATLMHIASGFERQSK</sequence>
<accession>A0A0B1T7H7</accession>